<evidence type="ECO:0000256" key="8">
    <source>
        <dbReference type="ARBA" id="ARBA00023012"/>
    </source>
</evidence>
<dbReference type="RefSeq" id="WP_061805666.1">
    <property type="nucleotide sequence ID" value="NZ_FOXX01000008.1"/>
</dbReference>
<evidence type="ECO:0000256" key="3">
    <source>
        <dbReference type="ARBA" id="ARBA00022553"/>
    </source>
</evidence>
<evidence type="ECO:0000256" key="7">
    <source>
        <dbReference type="ARBA" id="ARBA00022840"/>
    </source>
</evidence>
<dbReference type="InterPro" id="IPR036890">
    <property type="entry name" value="HATPase_C_sf"/>
</dbReference>
<dbReference type="EMBL" id="FOXX01000008">
    <property type="protein sequence ID" value="SFQ75039.1"/>
    <property type="molecule type" value="Genomic_DNA"/>
</dbReference>
<dbReference type="GeneID" id="93711795"/>
<keyword evidence="9" id="KW-1133">Transmembrane helix</keyword>
<keyword evidence="8" id="KW-0902">Two-component regulatory system</keyword>
<dbReference type="SMART" id="SM00387">
    <property type="entry name" value="HATPase_c"/>
    <property type="match status" value="1"/>
</dbReference>
<comment type="caution">
    <text evidence="11">The sequence shown here is derived from an EMBL/GenBank/DDBJ whole genome shotgun (WGS) entry which is preliminary data.</text>
</comment>
<feature type="transmembrane region" description="Helical" evidence="9">
    <location>
        <begin position="132"/>
        <end position="152"/>
    </location>
</feature>
<feature type="transmembrane region" description="Helical" evidence="9">
    <location>
        <begin position="65"/>
        <end position="86"/>
    </location>
</feature>
<feature type="transmembrane region" description="Helical" evidence="9">
    <location>
        <begin position="193"/>
        <end position="213"/>
    </location>
</feature>
<evidence type="ECO:0000313" key="12">
    <source>
        <dbReference type="Proteomes" id="UP000182762"/>
    </source>
</evidence>
<evidence type="ECO:0000256" key="5">
    <source>
        <dbReference type="ARBA" id="ARBA00022741"/>
    </source>
</evidence>
<feature type="domain" description="Histidine kinase" evidence="10">
    <location>
        <begin position="243"/>
        <end position="454"/>
    </location>
</feature>
<dbReference type="InterPro" id="IPR004358">
    <property type="entry name" value="Sig_transdc_His_kin-like_C"/>
</dbReference>
<evidence type="ECO:0000256" key="6">
    <source>
        <dbReference type="ARBA" id="ARBA00022777"/>
    </source>
</evidence>
<dbReference type="PANTHER" id="PTHR43065">
    <property type="entry name" value="SENSOR HISTIDINE KINASE"/>
    <property type="match status" value="1"/>
</dbReference>
<dbReference type="SUPFAM" id="SSF55874">
    <property type="entry name" value="ATPase domain of HSP90 chaperone/DNA topoisomerase II/histidine kinase"/>
    <property type="match status" value="1"/>
</dbReference>
<keyword evidence="12" id="KW-1185">Reference proteome</keyword>
<evidence type="ECO:0000313" key="11">
    <source>
        <dbReference type="EMBL" id="SFQ75039.1"/>
    </source>
</evidence>
<evidence type="ECO:0000256" key="9">
    <source>
        <dbReference type="SAM" id="Phobius"/>
    </source>
</evidence>
<dbReference type="InterPro" id="IPR005467">
    <property type="entry name" value="His_kinase_dom"/>
</dbReference>
<keyword evidence="9" id="KW-0472">Membrane</keyword>
<proteinExistence type="predicted"/>
<dbReference type="InterPro" id="IPR003594">
    <property type="entry name" value="HATPase_dom"/>
</dbReference>
<name>A0A1I6B297_9BACI</name>
<dbReference type="PROSITE" id="PS50109">
    <property type="entry name" value="HIS_KIN"/>
    <property type="match status" value="1"/>
</dbReference>
<keyword evidence="3" id="KW-0597">Phosphoprotein</keyword>
<comment type="catalytic activity">
    <reaction evidence="1">
        <text>ATP + protein L-histidine = ADP + protein N-phospho-L-histidine.</text>
        <dbReference type="EC" id="2.7.13.3"/>
    </reaction>
</comment>
<evidence type="ECO:0000256" key="2">
    <source>
        <dbReference type="ARBA" id="ARBA00012438"/>
    </source>
</evidence>
<reference evidence="11 12" key="1">
    <citation type="submission" date="2016-10" db="EMBL/GenBank/DDBJ databases">
        <authorList>
            <person name="Varghese N."/>
            <person name="Submissions S."/>
        </authorList>
    </citation>
    <scope>NUCLEOTIDE SEQUENCE [LARGE SCALE GENOMIC DNA]</scope>
    <source>
        <strain evidence="11 12">DSM 13796</strain>
    </source>
</reference>
<keyword evidence="4" id="KW-0808">Transferase</keyword>
<dbReference type="Proteomes" id="UP000182762">
    <property type="component" value="Unassembled WGS sequence"/>
</dbReference>
<dbReference type="GO" id="GO:0016301">
    <property type="term" value="F:kinase activity"/>
    <property type="evidence" value="ECO:0007669"/>
    <property type="project" value="UniProtKB-KW"/>
</dbReference>
<keyword evidence="9" id="KW-0812">Transmembrane</keyword>
<dbReference type="Gene3D" id="3.30.565.10">
    <property type="entry name" value="Histidine kinase-like ATPase, C-terminal domain"/>
    <property type="match status" value="1"/>
</dbReference>
<dbReference type="Pfam" id="PF02518">
    <property type="entry name" value="HATPase_c"/>
    <property type="match status" value="1"/>
</dbReference>
<accession>A0A1I6B297</accession>
<keyword evidence="7" id="KW-0067">ATP-binding</keyword>
<protein>
    <recommendedName>
        <fullName evidence="2">histidine kinase</fullName>
        <ecNumber evidence="2">2.7.13.3</ecNumber>
    </recommendedName>
</protein>
<feature type="transmembrane region" description="Helical" evidence="9">
    <location>
        <begin position="27"/>
        <end position="45"/>
    </location>
</feature>
<gene>
    <name evidence="11" type="ORF">SAMN02745910_03181</name>
</gene>
<evidence type="ECO:0000256" key="1">
    <source>
        <dbReference type="ARBA" id="ARBA00000085"/>
    </source>
</evidence>
<organism evidence="11 12">
    <name type="scientific">Priestia endophytica DSM 13796</name>
    <dbReference type="NCBI Taxonomy" id="1121089"/>
    <lineage>
        <taxon>Bacteria</taxon>
        <taxon>Bacillati</taxon>
        <taxon>Bacillota</taxon>
        <taxon>Bacilli</taxon>
        <taxon>Bacillales</taxon>
        <taxon>Bacillaceae</taxon>
        <taxon>Priestia</taxon>
    </lineage>
</organism>
<dbReference type="PANTHER" id="PTHR43065:SF10">
    <property type="entry name" value="PEROXIDE STRESS-ACTIVATED HISTIDINE KINASE MAK3"/>
    <property type="match status" value="1"/>
</dbReference>
<keyword evidence="6 11" id="KW-0418">Kinase</keyword>
<evidence type="ECO:0000256" key="4">
    <source>
        <dbReference type="ARBA" id="ARBA00022679"/>
    </source>
</evidence>
<keyword evidence="5" id="KW-0547">Nucleotide-binding</keyword>
<sequence length="454" mass="51732">MIALFLVSAIFAILCYRYDPKSPSLRWVVFLLICSSLAGLSRAIIESFIPALNKNDMNFDLLNTFLYGLRIFTGFVSIYFCPYGILMHAVVYSGRFTSKVIRTLKYILLIPIPFMVDTTVYVPDIVPDFDSMLYWAVPYICIACIIHIYAYMTEKDEKKKKSRFITLSLMFPVILTALILNYIVRAFNSSNQIWRYVVFFLVISFFIFIWKALGSGSLNGIKLRYEREAREKTSKAVTSGTSLLNHSIKNQIYKINSSLQIIQPHSHNLDASCQKAVEIINKSSNHLIEMVDRMQSQTQEIQVKKSNCDLSELMDETLNYVQKEIEAKGITVEKVYEPNIYAYCDSTHTKEVFLNIIKNSIESMDRSGNIRVVITKGTGNQITVSFTDDGSGISEENLRHVTEPFFTTKGRRGTNFGLGLHYCYDVMLKSNGNLHIESELNKGTTVTLTFPLKG</sequence>
<feature type="transmembrane region" description="Helical" evidence="9">
    <location>
        <begin position="164"/>
        <end position="187"/>
    </location>
</feature>
<dbReference type="EC" id="2.7.13.3" evidence="2"/>
<evidence type="ECO:0000259" key="10">
    <source>
        <dbReference type="PROSITE" id="PS50109"/>
    </source>
</evidence>
<dbReference type="PRINTS" id="PR00344">
    <property type="entry name" value="BCTRLSENSOR"/>
</dbReference>